<accession>A0A2H0RHD1</accession>
<keyword evidence="8 9" id="KW-0472">Membrane</keyword>
<dbReference type="NCBIfam" id="TIGR00810">
    <property type="entry name" value="secG"/>
    <property type="match status" value="1"/>
</dbReference>
<reference evidence="10 11" key="1">
    <citation type="submission" date="2017-09" db="EMBL/GenBank/DDBJ databases">
        <title>Depth-based differentiation of microbial function through sediment-hosted aquifers and enrichment of novel symbionts in the deep terrestrial subsurface.</title>
        <authorList>
            <person name="Probst A.J."/>
            <person name="Ladd B."/>
            <person name="Jarett J.K."/>
            <person name="Geller-Mcgrath D.E."/>
            <person name="Sieber C.M."/>
            <person name="Emerson J.B."/>
            <person name="Anantharaman K."/>
            <person name="Thomas B.C."/>
            <person name="Malmstrom R."/>
            <person name="Stieglmeier M."/>
            <person name="Klingl A."/>
            <person name="Woyke T."/>
            <person name="Ryan C.M."/>
            <person name="Banfield J.F."/>
        </authorList>
    </citation>
    <scope>NUCLEOTIDE SEQUENCE [LARGE SCALE GENOMIC DNA]</scope>
    <source>
        <strain evidence="10">CG10_big_fil_rev_8_21_14_0_10_49_38</strain>
    </source>
</reference>
<dbReference type="Proteomes" id="UP000230431">
    <property type="component" value="Unassembled WGS sequence"/>
</dbReference>
<comment type="similarity">
    <text evidence="2 9">Belongs to the SecG family.</text>
</comment>
<evidence type="ECO:0000313" key="10">
    <source>
        <dbReference type="EMBL" id="PIR45908.1"/>
    </source>
</evidence>
<feature type="transmembrane region" description="Helical" evidence="9">
    <location>
        <begin position="56"/>
        <end position="77"/>
    </location>
</feature>
<protein>
    <recommendedName>
        <fullName evidence="9">Protein-export membrane protein SecG</fullName>
    </recommendedName>
</protein>
<evidence type="ECO:0000256" key="6">
    <source>
        <dbReference type="ARBA" id="ARBA00022989"/>
    </source>
</evidence>
<keyword evidence="9" id="KW-1003">Cell membrane</keyword>
<evidence type="ECO:0000256" key="2">
    <source>
        <dbReference type="ARBA" id="ARBA00008445"/>
    </source>
</evidence>
<evidence type="ECO:0000256" key="9">
    <source>
        <dbReference type="RuleBase" id="RU365087"/>
    </source>
</evidence>
<organism evidence="10 11">
    <name type="scientific">Candidatus Vogelbacteria bacterium CG10_big_fil_rev_8_21_14_0_10_49_38</name>
    <dbReference type="NCBI Taxonomy" id="1975043"/>
    <lineage>
        <taxon>Bacteria</taxon>
        <taxon>Candidatus Vogeliibacteriota</taxon>
    </lineage>
</organism>
<dbReference type="AlphaFoldDB" id="A0A2H0RHD1"/>
<comment type="function">
    <text evidence="9">Involved in protein export. Participates in an early event of protein translocation.</text>
</comment>
<evidence type="ECO:0000256" key="1">
    <source>
        <dbReference type="ARBA" id="ARBA00004141"/>
    </source>
</evidence>
<comment type="subcellular location">
    <subcellularLocation>
        <location evidence="9">Cell membrane</location>
        <topology evidence="9">Multi-pass membrane protein</topology>
    </subcellularLocation>
    <subcellularLocation>
        <location evidence="1">Membrane</location>
        <topology evidence="1">Multi-pass membrane protein</topology>
    </subcellularLocation>
</comment>
<keyword evidence="5 9" id="KW-0653">Protein transport</keyword>
<comment type="caution">
    <text evidence="10">The sequence shown here is derived from an EMBL/GenBank/DDBJ whole genome shotgun (WGS) entry which is preliminary data.</text>
</comment>
<gene>
    <name evidence="10" type="primary">secG</name>
    <name evidence="10" type="ORF">COV08_02660</name>
</gene>
<evidence type="ECO:0000256" key="8">
    <source>
        <dbReference type="ARBA" id="ARBA00023136"/>
    </source>
</evidence>
<dbReference type="GO" id="GO:0005886">
    <property type="term" value="C:plasma membrane"/>
    <property type="evidence" value="ECO:0007669"/>
    <property type="project" value="UniProtKB-SubCell"/>
</dbReference>
<dbReference type="Pfam" id="PF03840">
    <property type="entry name" value="SecG"/>
    <property type="match status" value="1"/>
</dbReference>
<feature type="transmembrane region" description="Helical" evidence="9">
    <location>
        <begin position="6"/>
        <end position="25"/>
    </location>
</feature>
<dbReference type="EMBL" id="PCYK01000021">
    <property type="protein sequence ID" value="PIR45908.1"/>
    <property type="molecule type" value="Genomic_DNA"/>
</dbReference>
<sequence>MSSLSVLLPYAQIVLSVLLVGAILLQQSEGSLGSAFGGSQSGASGWRTKRGLEKQLFIATIVLAILFALSAALALFFQ</sequence>
<keyword evidence="4 9" id="KW-0812">Transmembrane</keyword>
<proteinExistence type="inferred from homology"/>
<dbReference type="GO" id="GO:0009306">
    <property type="term" value="P:protein secretion"/>
    <property type="evidence" value="ECO:0007669"/>
    <property type="project" value="UniProtKB-UniRule"/>
</dbReference>
<keyword evidence="6 9" id="KW-1133">Transmembrane helix</keyword>
<name>A0A2H0RHD1_9BACT</name>
<evidence type="ECO:0000256" key="4">
    <source>
        <dbReference type="ARBA" id="ARBA00022692"/>
    </source>
</evidence>
<keyword evidence="7 9" id="KW-0811">Translocation</keyword>
<evidence type="ECO:0000256" key="7">
    <source>
        <dbReference type="ARBA" id="ARBA00023010"/>
    </source>
</evidence>
<evidence type="ECO:0000256" key="5">
    <source>
        <dbReference type="ARBA" id="ARBA00022927"/>
    </source>
</evidence>
<evidence type="ECO:0000256" key="3">
    <source>
        <dbReference type="ARBA" id="ARBA00022448"/>
    </source>
</evidence>
<keyword evidence="3 9" id="KW-0813">Transport</keyword>
<dbReference type="InterPro" id="IPR004692">
    <property type="entry name" value="SecG"/>
</dbReference>
<evidence type="ECO:0000313" key="11">
    <source>
        <dbReference type="Proteomes" id="UP000230431"/>
    </source>
</evidence>
<dbReference type="GO" id="GO:0015450">
    <property type="term" value="F:protein-transporting ATPase activity"/>
    <property type="evidence" value="ECO:0007669"/>
    <property type="project" value="UniProtKB-UniRule"/>
</dbReference>